<organism evidence="2 3">
    <name type="scientific">Pseudomonas laurentiana</name>
    <dbReference type="NCBI Taxonomy" id="2364649"/>
    <lineage>
        <taxon>Bacteria</taxon>
        <taxon>Pseudomonadati</taxon>
        <taxon>Pseudomonadota</taxon>
        <taxon>Gammaproteobacteria</taxon>
        <taxon>Pseudomonadales</taxon>
        <taxon>Pseudomonadaceae</taxon>
        <taxon>Pseudomonas</taxon>
    </lineage>
</organism>
<evidence type="ECO:0000259" key="1">
    <source>
        <dbReference type="SMART" id="SM00769"/>
    </source>
</evidence>
<dbReference type="SMART" id="SM00769">
    <property type="entry name" value="WHy"/>
    <property type="match status" value="1"/>
</dbReference>
<dbReference type="SUPFAM" id="SSF117070">
    <property type="entry name" value="LEA14-like"/>
    <property type="match status" value="1"/>
</dbReference>
<feature type="domain" description="Water stress and hypersensitive response" evidence="1">
    <location>
        <begin position="31"/>
        <end position="150"/>
    </location>
</feature>
<keyword evidence="3" id="KW-1185">Reference proteome</keyword>
<dbReference type="InterPro" id="IPR004864">
    <property type="entry name" value="LEA_2"/>
</dbReference>
<evidence type="ECO:0000313" key="2">
    <source>
        <dbReference type="EMBL" id="NES10442.1"/>
    </source>
</evidence>
<dbReference type="Pfam" id="PF03168">
    <property type="entry name" value="LEA_2"/>
    <property type="match status" value="1"/>
</dbReference>
<evidence type="ECO:0000313" key="3">
    <source>
        <dbReference type="Proteomes" id="UP000471751"/>
    </source>
</evidence>
<dbReference type="EMBL" id="JAAHBT010000128">
    <property type="protein sequence ID" value="NES10442.1"/>
    <property type="molecule type" value="Genomic_DNA"/>
</dbReference>
<sequence length="157" mass="18175">MPIRTSLMLISLLLLSGCASWFGSPYQDPEVHLVKVETIKARLLQQEFMLHFRIDNPNDSRLLVRALRYKVQLNDLTLAEGESDQWVNVAAHSHKTFKVPIRTNLWEHLKDVVKLLKHPDRPIHYRLDGDLSSGFFWPRSLHLSRSGEIIPGDFIPE</sequence>
<dbReference type="InterPro" id="IPR013990">
    <property type="entry name" value="WHy-dom"/>
</dbReference>
<comment type="caution">
    <text evidence="2">The sequence shown here is derived from an EMBL/GenBank/DDBJ whole genome shotgun (WGS) entry which is preliminary data.</text>
</comment>
<reference evidence="2 3" key="1">
    <citation type="submission" date="2020-02" db="EMBL/GenBank/DDBJ databases">
        <title>Broccoli isolated Pseudomonas sp.</title>
        <authorList>
            <person name="Fujikawa T."/>
            <person name="Sawada H."/>
        </authorList>
    </citation>
    <scope>NUCLEOTIDE SEQUENCE [LARGE SCALE GENOMIC DNA]</scope>
    <source>
        <strain evidence="2 3">JCM 32154</strain>
    </source>
</reference>
<dbReference type="RefSeq" id="WP_163936596.1">
    <property type="nucleotide sequence ID" value="NZ_BMQU01000010.1"/>
</dbReference>
<dbReference type="PROSITE" id="PS51257">
    <property type="entry name" value="PROKAR_LIPOPROTEIN"/>
    <property type="match status" value="1"/>
</dbReference>
<proteinExistence type="predicted"/>
<protein>
    <recommendedName>
        <fullName evidence="1">Water stress and hypersensitive response domain-containing protein</fullName>
    </recommendedName>
</protein>
<dbReference type="Proteomes" id="UP000471751">
    <property type="component" value="Unassembled WGS sequence"/>
</dbReference>
<dbReference type="GO" id="GO:0009269">
    <property type="term" value="P:response to desiccation"/>
    <property type="evidence" value="ECO:0007669"/>
    <property type="project" value="InterPro"/>
</dbReference>
<gene>
    <name evidence="2" type="ORF">G3O07_12965</name>
</gene>
<name>A0A6I5RQQ7_9PSED</name>
<dbReference type="Gene3D" id="2.60.40.1820">
    <property type="match status" value="1"/>
</dbReference>
<accession>A0A6I5RQQ7</accession>
<dbReference type="AlphaFoldDB" id="A0A6I5RQQ7"/>